<keyword evidence="1" id="KW-1133">Transmembrane helix</keyword>
<dbReference type="PANTHER" id="PTHR34219">
    <property type="entry name" value="IRON-REGULATED INNER MEMBRANE PROTEIN-RELATED"/>
    <property type="match status" value="1"/>
</dbReference>
<name>A0ABX8UV06_9BURK</name>
<sequence>MRRLRDLWLGAHRWFALSLGWVLGLMGLTGALLVIAPPLDEQLHPQLFKVVTHDASGIADHRATLPLEAIRSRLGAEFGKKAGLSFLPPREADDSLSVLVRGGAWKGTVYIDPLSGAELGRRGENEGIVNFLFKLHSSLFMDDVGRSVLAVIALCYLLLLVTGLILWWPRAGQSGWRIELRKGLVRSLFDLHRVAGATLGVLIAISVATGVYMAWQPLRGFVTTLSGDKPMRAPALPLASRGAAGARLPLDTLVDAARAEFPQSRVYLVQVPAKADLPVHVRLHVPDDPHPNGRTLVWVDPVTGKVLAAQRWNKLDIGARAVAVVYPLHTGVLGGPVLEGVVMVNGVTLAGMAVTGLWLWWRRRAMRSARRVSRVAAGDGRNVR</sequence>
<protein>
    <submittedName>
        <fullName evidence="2">PepSY domain-containing protein</fullName>
    </submittedName>
</protein>
<accession>A0ABX8UV06</accession>
<evidence type="ECO:0000256" key="1">
    <source>
        <dbReference type="SAM" id="Phobius"/>
    </source>
</evidence>
<dbReference type="Proteomes" id="UP000826462">
    <property type="component" value="Chromosome 1"/>
</dbReference>
<dbReference type="EMBL" id="CP080095">
    <property type="protein sequence ID" value="QYD71060.1"/>
    <property type="molecule type" value="Genomic_DNA"/>
</dbReference>
<evidence type="ECO:0000313" key="2">
    <source>
        <dbReference type="EMBL" id="QYD71060.1"/>
    </source>
</evidence>
<dbReference type="Pfam" id="PF03929">
    <property type="entry name" value="PepSY_TM"/>
    <property type="match status" value="1"/>
</dbReference>
<feature type="transmembrane region" description="Helical" evidence="1">
    <location>
        <begin position="148"/>
        <end position="169"/>
    </location>
</feature>
<organism evidence="2 3">
    <name type="scientific">Paraburkholderia edwinii</name>
    <dbReference type="NCBI Taxonomy" id="2861782"/>
    <lineage>
        <taxon>Bacteria</taxon>
        <taxon>Pseudomonadati</taxon>
        <taxon>Pseudomonadota</taxon>
        <taxon>Betaproteobacteria</taxon>
        <taxon>Burkholderiales</taxon>
        <taxon>Burkholderiaceae</taxon>
        <taxon>Paraburkholderia</taxon>
    </lineage>
</organism>
<gene>
    <name evidence="2" type="ORF">KZJ38_17940</name>
</gene>
<proteinExistence type="predicted"/>
<evidence type="ECO:0000313" key="3">
    <source>
        <dbReference type="Proteomes" id="UP000826462"/>
    </source>
</evidence>
<keyword evidence="1" id="KW-0472">Membrane</keyword>
<reference evidence="2 3" key="1">
    <citation type="submission" date="2021-07" db="EMBL/GenBank/DDBJ databases">
        <title>Paraburkholderia edwinii protects Aspergillus sp. from phenazines by acting as a toxin sponge.</title>
        <authorList>
            <person name="Dahlstrom K.M."/>
            <person name="Newman D.K."/>
        </authorList>
    </citation>
    <scope>NUCLEOTIDE SEQUENCE [LARGE SCALE GENOMIC DNA]</scope>
    <source>
        <strain evidence="2 3">Pe01</strain>
    </source>
</reference>
<feature type="transmembrane region" description="Helical" evidence="1">
    <location>
        <begin position="341"/>
        <end position="361"/>
    </location>
</feature>
<feature type="transmembrane region" description="Helical" evidence="1">
    <location>
        <begin position="190"/>
        <end position="215"/>
    </location>
</feature>
<keyword evidence="3" id="KW-1185">Reference proteome</keyword>
<feature type="transmembrane region" description="Helical" evidence="1">
    <location>
        <begin position="12"/>
        <end position="36"/>
    </location>
</feature>
<dbReference type="InterPro" id="IPR005625">
    <property type="entry name" value="PepSY-ass_TM"/>
</dbReference>
<keyword evidence="1" id="KW-0812">Transmembrane</keyword>